<organism evidence="1 2">
    <name type="scientific">Nocardioides conyzicola</name>
    <dbReference type="NCBI Taxonomy" id="1651781"/>
    <lineage>
        <taxon>Bacteria</taxon>
        <taxon>Bacillati</taxon>
        <taxon>Actinomycetota</taxon>
        <taxon>Actinomycetes</taxon>
        <taxon>Propionibacteriales</taxon>
        <taxon>Nocardioidaceae</taxon>
        <taxon>Nocardioides</taxon>
    </lineage>
</organism>
<name>A0ABP8XX21_9ACTN</name>
<dbReference type="InterPro" id="IPR036102">
    <property type="entry name" value="OsmC/Ohrsf"/>
</dbReference>
<reference evidence="2" key="1">
    <citation type="journal article" date="2019" name="Int. J. Syst. Evol. Microbiol.">
        <title>The Global Catalogue of Microorganisms (GCM) 10K type strain sequencing project: providing services to taxonomists for standard genome sequencing and annotation.</title>
        <authorList>
            <consortium name="The Broad Institute Genomics Platform"/>
            <consortium name="The Broad Institute Genome Sequencing Center for Infectious Disease"/>
            <person name="Wu L."/>
            <person name="Ma J."/>
        </authorList>
    </citation>
    <scope>NUCLEOTIDE SEQUENCE [LARGE SCALE GENOMIC DNA]</scope>
    <source>
        <strain evidence="2">JCM 18531</strain>
    </source>
</reference>
<accession>A0ABP8XX21</accession>
<dbReference type="InterPro" id="IPR003718">
    <property type="entry name" value="OsmC/Ohr_fam"/>
</dbReference>
<protein>
    <submittedName>
        <fullName evidence="1">OsmC family protein</fullName>
    </submittedName>
</protein>
<gene>
    <name evidence="1" type="ORF">GCM10023349_39570</name>
</gene>
<proteinExistence type="predicted"/>
<keyword evidence="2" id="KW-1185">Reference proteome</keyword>
<dbReference type="InterPro" id="IPR015946">
    <property type="entry name" value="KH_dom-like_a/b"/>
</dbReference>
<dbReference type="Gene3D" id="3.30.300.20">
    <property type="match status" value="1"/>
</dbReference>
<sequence>MTTSDTPRGSARRIDLTKMGEGRYKATNARGGVLPVGSGDDPDFTPVELLLAALAGCGAIDVDLITGKRAEATTFNVVAEGHKIRDDQGNRLVDLRVTFDIGFPEGPEGDAAREALPRSIEQTRDRLCTVGRTIKVGADITYGEA</sequence>
<dbReference type="Proteomes" id="UP001499974">
    <property type="component" value="Unassembled WGS sequence"/>
</dbReference>
<evidence type="ECO:0000313" key="2">
    <source>
        <dbReference type="Proteomes" id="UP001499974"/>
    </source>
</evidence>
<evidence type="ECO:0000313" key="1">
    <source>
        <dbReference type="EMBL" id="GAA4715971.1"/>
    </source>
</evidence>
<dbReference type="EMBL" id="BAABKM010000004">
    <property type="protein sequence ID" value="GAA4715971.1"/>
    <property type="molecule type" value="Genomic_DNA"/>
</dbReference>
<dbReference type="Pfam" id="PF02566">
    <property type="entry name" value="OsmC"/>
    <property type="match status" value="1"/>
</dbReference>
<comment type="caution">
    <text evidence="1">The sequence shown here is derived from an EMBL/GenBank/DDBJ whole genome shotgun (WGS) entry which is preliminary data.</text>
</comment>
<dbReference type="RefSeq" id="WP_345523292.1">
    <property type="nucleotide sequence ID" value="NZ_BAABKM010000004.1"/>
</dbReference>
<dbReference type="SUPFAM" id="SSF82784">
    <property type="entry name" value="OsmC-like"/>
    <property type="match status" value="1"/>
</dbReference>